<name>A0A397Q6P1_9HYPH</name>
<dbReference type="FunFam" id="3.20.20.100:FF:000004">
    <property type="entry name" value="Oxidoreductase, aldo/keto reductase"/>
    <property type="match status" value="1"/>
</dbReference>
<dbReference type="InterPro" id="IPR050523">
    <property type="entry name" value="AKR_Detox_Biosynth"/>
</dbReference>
<reference evidence="4 5" key="1">
    <citation type="submission" date="2018-08" db="EMBL/GenBank/DDBJ databases">
        <title>Genomic Encyclopedia of Archaeal and Bacterial Type Strains, Phase II (KMG-II): from individual species to whole genera.</title>
        <authorList>
            <person name="Goeker M."/>
        </authorList>
    </citation>
    <scope>NUCLEOTIDE SEQUENCE [LARGE SCALE GENOMIC DNA]</scope>
    <source>
        <strain evidence="4 5">DSM 5002</strain>
    </source>
</reference>
<dbReference type="InterPro" id="IPR020471">
    <property type="entry name" value="AKR"/>
</dbReference>
<evidence type="ECO:0000313" key="5">
    <source>
        <dbReference type="Proteomes" id="UP000266273"/>
    </source>
</evidence>
<dbReference type="GO" id="GO:0016491">
    <property type="term" value="F:oxidoreductase activity"/>
    <property type="evidence" value="ECO:0007669"/>
    <property type="project" value="UniProtKB-KW"/>
</dbReference>
<dbReference type="SUPFAM" id="SSF51430">
    <property type="entry name" value="NAD(P)-linked oxidoreductase"/>
    <property type="match status" value="1"/>
</dbReference>
<proteinExistence type="predicted"/>
<dbReference type="OrthoDB" id="8394608at2"/>
<protein>
    <submittedName>
        <fullName evidence="4">Aryl-alcohol dehydrogenase-like predicted oxidoreductase</fullName>
    </submittedName>
</protein>
<comment type="caution">
    <text evidence="4">The sequence shown here is derived from an EMBL/GenBank/DDBJ whole genome shotgun (WGS) entry which is preliminary data.</text>
</comment>
<dbReference type="InterPro" id="IPR023210">
    <property type="entry name" value="NADP_OxRdtase_dom"/>
</dbReference>
<accession>A0A397Q6P1</accession>
<dbReference type="EMBL" id="QXDF01000001">
    <property type="protein sequence ID" value="RIA56139.1"/>
    <property type="molecule type" value="Genomic_DNA"/>
</dbReference>
<gene>
    <name evidence="4" type="ORF">BXY53_1239</name>
</gene>
<dbReference type="Pfam" id="PF00248">
    <property type="entry name" value="Aldo_ket_red"/>
    <property type="match status" value="1"/>
</dbReference>
<evidence type="ECO:0000256" key="1">
    <source>
        <dbReference type="ARBA" id="ARBA00023002"/>
    </source>
</evidence>
<dbReference type="Gene3D" id="3.20.20.100">
    <property type="entry name" value="NADP-dependent oxidoreductase domain"/>
    <property type="match status" value="1"/>
</dbReference>
<evidence type="ECO:0000259" key="3">
    <source>
        <dbReference type="Pfam" id="PF00248"/>
    </source>
</evidence>
<dbReference type="AlphaFoldDB" id="A0A397Q6P1"/>
<feature type="region of interest" description="Disordered" evidence="2">
    <location>
        <begin position="319"/>
        <end position="339"/>
    </location>
</feature>
<keyword evidence="1" id="KW-0560">Oxidoreductase</keyword>
<sequence length="339" mass="37858">MQYRNLGRSGLKVSEICLGTMTFGHSTDEREAAAIMDAAFDAGVNFFDSSNTYAKGRSEEILGDLLKGRRHEAVIGTKVFNPTGPAPNDSGLSRLNILRAVEESLRRLQTDYIDVYYLHHTDDETPLDETLRALDDLVRDGKVRYIACSNFEAWRLLESMWISDTKGLERFTAYQPQYNLVVRDIEAEILPVCRLKGVGVVAWGPLAGGFLTGKYKPGERTAPGTRSEENWVFMDHMFAPNADDTLKTLLRLSKEVGCAPGALALRWVLEQPDVSSAIVGARTVEQFRKSLEAVDLSVSSHVLRDLTKVSAPPLRYPHISESTMTQRRRNALRPPWAAE</sequence>
<dbReference type="PANTHER" id="PTHR43364">
    <property type="entry name" value="NADH-SPECIFIC METHYLGLYOXAL REDUCTASE-RELATED"/>
    <property type="match status" value="1"/>
</dbReference>
<feature type="domain" description="NADP-dependent oxidoreductase" evidence="3">
    <location>
        <begin position="15"/>
        <end position="309"/>
    </location>
</feature>
<organism evidence="4 5">
    <name type="scientific">Dichotomicrobium thermohalophilum</name>
    <dbReference type="NCBI Taxonomy" id="933063"/>
    <lineage>
        <taxon>Bacteria</taxon>
        <taxon>Pseudomonadati</taxon>
        <taxon>Pseudomonadota</taxon>
        <taxon>Alphaproteobacteria</taxon>
        <taxon>Hyphomicrobiales</taxon>
        <taxon>Hyphomicrobiaceae</taxon>
        <taxon>Dichotomicrobium</taxon>
    </lineage>
</organism>
<dbReference type="PANTHER" id="PTHR43364:SF4">
    <property type="entry name" value="NAD(P)-LINKED OXIDOREDUCTASE SUPERFAMILY PROTEIN"/>
    <property type="match status" value="1"/>
</dbReference>
<evidence type="ECO:0000256" key="2">
    <source>
        <dbReference type="SAM" id="MobiDB-lite"/>
    </source>
</evidence>
<keyword evidence="5" id="KW-1185">Reference proteome</keyword>
<dbReference type="GO" id="GO:0005829">
    <property type="term" value="C:cytosol"/>
    <property type="evidence" value="ECO:0007669"/>
    <property type="project" value="UniProtKB-ARBA"/>
</dbReference>
<dbReference type="InterPro" id="IPR036812">
    <property type="entry name" value="NAD(P)_OxRdtase_dom_sf"/>
</dbReference>
<evidence type="ECO:0000313" key="4">
    <source>
        <dbReference type="EMBL" id="RIA56139.1"/>
    </source>
</evidence>
<dbReference type="Proteomes" id="UP000266273">
    <property type="component" value="Unassembled WGS sequence"/>
</dbReference>
<dbReference type="RefSeq" id="WP_119060961.1">
    <property type="nucleotide sequence ID" value="NZ_QXDF01000001.1"/>
</dbReference>
<dbReference type="PRINTS" id="PR00069">
    <property type="entry name" value="ALDKETRDTASE"/>
</dbReference>